<evidence type="ECO:0000256" key="1">
    <source>
        <dbReference type="SAM" id="SignalP"/>
    </source>
</evidence>
<organism evidence="3 4">
    <name type="scientific">Rugosimonospora africana</name>
    <dbReference type="NCBI Taxonomy" id="556532"/>
    <lineage>
        <taxon>Bacteria</taxon>
        <taxon>Bacillati</taxon>
        <taxon>Actinomycetota</taxon>
        <taxon>Actinomycetes</taxon>
        <taxon>Micromonosporales</taxon>
        <taxon>Micromonosporaceae</taxon>
        <taxon>Rugosimonospora</taxon>
    </lineage>
</organism>
<dbReference type="SUPFAM" id="SSF48208">
    <property type="entry name" value="Six-hairpin glycosidases"/>
    <property type="match status" value="1"/>
</dbReference>
<dbReference type="SUPFAM" id="SSF49785">
    <property type="entry name" value="Galactose-binding domain-like"/>
    <property type="match status" value="1"/>
</dbReference>
<evidence type="ECO:0000313" key="4">
    <source>
        <dbReference type="Proteomes" id="UP000642748"/>
    </source>
</evidence>
<proteinExistence type="predicted"/>
<dbReference type="Pfam" id="PF22124">
    <property type="entry name" value="Glyco_hydro_95_cat"/>
    <property type="match status" value="1"/>
</dbReference>
<accession>A0A8J3R1D1</accession>
<protein>
    <recommendedName>
        <fullName evidence="2">BIG2 domain-containing protein</fullName>
    </recommendedName>
</protein>
<dbReference type="InterPro" id="IPR008964">
    <property type="entry name" value="Invasin/intimin_cell_adhesion"/>
</dbReference>
<gene>
    <name evidence="3" type="ORF">Raf01_82040</name>
</gene>
<sequence>MRRSSIAVVFTLAILVATPMAAPAQAATGKFHVPQAVLDHLGQNDWGKLQQMLSGISGSVTSPLKISDVDKGSYTTGQLMGNGDIGAVAAGVSTTSQQFYFAKNDFWGELHAQGTSVKDNAGILAGGGLDVWPTTGAGTGAAAAFNMRQDILDAEVTTNLQLKDDQGGDAAIQLSSWTADTADVFVTEVRNGGTAPVTLKAKQWVPAMAYASASATDLTDAQNTYPYTGGVDSSQTDPVLWTTRDSTTSNTSGYRSRMATATAVVGASLVDPRQEVEANDYYDSNKGKYYNSLGESGNFTVAPGATASLVTYLASSSGNYTAIKSVDDVQQDAVNEVRGYASQSAIDKLKAAHEAWWKDYWLRSYVQFTDPALAQYYYGSLYVLGSSNRPTSANGKVNPQNLPGSMYGEWVPADNVGWGGRYFLNYNQQAQYYASGSTNRVDTEVPFNRVIAYDLPWQQNNAAAQGFDGAVHVRTETPFDVMANPQPALAPKAAVPVYGFSSGSTDQKSNGYFSAVNMVSYYEYTLDDHYLRTVLYPYLKQLLAFYSSYVLKQDDGNGQYHYSVVGSSIHEGDAADINPDLDMGAIKYMSTFLSQHAAEMGEAKATVARWKDLAEHTAFPEAMLPQGIFSANNNDNFVPTLMATDYQSPNQPHVDMIEPGDQPVELEGVVFPFENVQQLDGDPELLAKVRNTLEYMNAWAATGFAGWSSQNNGFPKVFPIAARAGWPAADLLAKFKTALAAKVRTSNLTYYGSGGAVETVGAMEGLDSMLLQSGTTPDVPTTLQVFPNWDRTQSLSYERLGAKGNVEVSSAFDATSGSVSYVDLTSKRNGKIALVDPWAAGRPVIQEVRANDTLGDSVKYDVRGGKIVFNAKPGKRYLVMVDTTQQTHLVTGISLSKYSTTLVYDGKNRNAPAGTDTVAVTLEGAKPGDRVMWTSSDDKVVRVSGDARTATIRAVGSGRGKVADATITARTVEPGGLDKGGVSQTIKVQVADVSTVPTGLTLLSPPDATIYGPASTSASTDKVTGTDRLQLTVSVSPANAYDRQIAWRSSNQNVAMVDKNGLVVARGAGTVTITGTSMANPSLPPVTTTVTVTGAGKDYSGYDGLTSVLSAAKSISSYAGDGTGKGGFTRVSASPNWEGQQERFQMAYINALGVKARYSGYSAVNISKDTAYFAAVALNEAIRAIDPTLAVTLPDRNLADKTDLAAAIAHASQLTADDFATPQAWNTLQAALAAAKTLNDDPKATQPDVDAALAALLAASAAASIADIPQVDLSGVGAVTVNGGHVVQLLAGAGRTWTVTPADDSAAPGETIDASGGLLWVSGDGSYTVTATAAGAADVVATVTFAEVPPPLRNLSLNGAGTGTAFGSTSSGSYPPQNAFDDNPSTFYDHSSATPYVGWDFGSPTAVNVLRFLPRSGTNAARIAGATLQGSNTSPTDGFVDLVTITDSPTTANSSSWYVKAVDSTTPYRYYRWLGTNGSHANVASFELYAANDRGVTVTTTPAG</sequence>
<feature type="signal peptide" evidence="1">
    <location>
        <begin position="1"/>
        <end position="26"/>
    </location>
</feature>
<dbReference type="RefSeq" id="WP_203923472.1">
    <property type="nucleotide sequence ID" value="NZ_BONZ01000088.1"/>
</dbReference>
<dbReference type="Gene3D" id="2.60.120.260">
    <property type="entry name" value="Galactose-binding domain-like"/>
    <property type="match status" value="1"/>
</dbReference>
<dbReference type="PANTHER" id="PTHR31084">
    <property type="entry name" value="ALPHA-L-FUCOSIDASE 2"/>
    <property type="match status" value="1"/>
</dbReference>
<dbReference type="InterPro" id="IPR008979">
    <property type="entry name" value="Galactose-bd-like_sf"/>
</dbReference>
<dbReference type="InterPro" id="IPR012341">
    <property type="entry name" value="6hp_glycosidase-like_sf"/>
</dbReference>
<dbReference type="GO" id="GO:0005975">
    <property type="term" value="P:carbohydrate metabolic process"/>
    <property type="evidence" value="ECO:0007669"/>
    <property type="project" value="InterPro"/>
</dbReference>
<comment type="caution">
    <text evidence="3">The sequence shown here is derived from an EMBL/GenBank/DDBJ whole genome shotgun (WGS) entry which is preliminary data.</text>
</comment>
<dbReference type="Pfam" id="PF02368">
    <property type="entry name" value="Big_2"/>
    <property type="match status" value="1"/>
</dbReference>
<dbReference type="SUPFAM" id="SSF49373">
    <property type="entry name" value="Invasin/intimin cell-adhesion fragments"/>
    <property type="match status" value="1"/>
</dbReference>
<dbReference type="PANTHER" id="PTHR31084:SF0">
    <property type="entry name" value="ALPHA-L-FUCOSIDASE 2"/>
    <property type="match status" value="1"/>
</dbReference>
<dbReference type="Gene3D" id="1.50.10.10">
    <property type="match status" value="1"/>
</dbReference>
<dbReference type="EMBL" id="BONZ01000088">
    <property type="protein sequence ID" value="GIH20032.1"/>
    <property type="molecule type" value="Genomic_DNA"/>
</dbReference>
<feature type="domain" description="BIG2" evidence="2">
    <location>
        <begin position="889"/>
        <end position="996"/>
    </location>
</feature>
<evidence type="ECO:0000259" key="2">
    <source>
        <dbReference type="SMART" id="SM00635"/>
    </source>
</evidence>
<evidence type="ECO:0000313" key="3">
    <source>
        <dbReference type="EMBL" id="GIH20032.1"/>
    </source>
</evidence>
<dbReference type="InterPro" id="IPR008928">
    <property type="entry name" value="6-hairpin_glycosidase_sf"/>
</dbReference>
<dbReference type="SMART" id="SM00635">
    <property type="entry name" value="BID_2"/>
    <property type="match status" value="2"/>
</dbReference>
<dbReference type="Gene3D" id="2.60.40.1080">
    <property type="match status" value="2"/>
</dbReference>
<dbReference type="InterPro" id="IPR003343">
    <property type="entry name" value="Big_2"/>
</dbReference>
<dbReference type="Proteomes" id="UP000642748">
    <property type="component" value="Unassembled WGS sequence"/>
</dbReference>
<keyword evidence="1" id="KW-0732">Signal</keyword>
<name>A0A8J3R1D1_9ACTN</name>
<feature type="chain" id="PRO_5035294367" description="BIG2 domain-containing protein" evidence="1">
    <location>
        <begin position="27"/>
        <end position="1504"/>
    </location>
</feature>
<feature type="domain" description="BIG2" evidence="2">
    <location>
        <begin position="1014"/>
        <end position="1087"/>
    </location>
</feature>
<keyword evidence="4" id="KW-1185">Reference proteome</keyword>
<reference evidence="3" key="1">
    <citation type="submission" date="2021-01" db="EMBL/GenBank/DDBJ databases">
        <title>Whole genome shotgun sequence of Rugosimonospora africana NBRC 104875.</title>
        <authorList>
            <person name="Komaki H."/>
            <person name="Tamura T."/>
        </authorList>
    </citation>
    <scope>NUCLEOTIDE SEQUENCE</scope>
    <source>
        <strain evidence="3">NBRC 104875</strain>
    </source>
</reference>
<dbReference type="Gene3D" id="1.20.1270.70">
    <property type="entry name" value="Designed single chain three-helix bundle"/>
    <property type="match status" value="1"/>
</dbReference>
<dbReference type="InterPro" id="IPR054363">
    <property type="entry name" value="GH95_cat"/>
</dbReference>
<dbReference type="GO" id="GO:0004560">
    <property type="term" value="F:alpha-L-fucosidase activity"/>
    <property type="evidence" value="ECO:0007669"/>
    <property type="project" value="TreeGrafter"/>
</dbReference>